<feature type="domain" description="Helicase SWF/SNF/SWI type bacterial" evidence="1">
    <location>
        <begin position="5"/>
        <end position="137"/>
    </location>
</feature>
<proteinExistence type="predicted"/>
<gene>
    <name evidence="2" type="ORF">SDC9_194342</name>
</gene>
<organism evidence="2">
    <name type="scientific">bioreactor metagenome</name>
    <dbReference type="NCBI Taxonomy" id="1076179"/>
    <lineage>
        <taxon>unclassified sequences</taxon>
        <taxon>metagenomes</taxon>
        <taxon>ecological metagenomes</taxon>
    </lineage>
</organism>
<dbReference type="AlphaFoldDB" id="A0A645IEM3"/>
<evidence type="ECO:0000259" key="1">
    <source>
        <dbReference type="Pfam" id="PF08455"/>
    </source>
</evidence>
<dbReference type="InterPro" id="IPR013663">
    <property type="entry name" value="Helicase_SWF/SNF/SWI_bac"/>
</dbReference>
<dbReference type="Pfam" id="PF08455">
    <property type="entry name" value="SNF2_assoc"/>
    <property type="match status" value="1"/>
</dbReference>
<dbReference type="EMBL" id="VSSQ01107655">
    <property type="protein sequence ID" value="MPN46744.1"/>
    <property type="molecule type" value="Genomic_DNA"/>
</dbReference>
<name>A0A645IEM3_9ZZZZ</name>
<reference evidence="2" key="1">
    <citation type="submission" date="2019-08" db="EMBL/GenBank/DDBJ databases">
        <authorList>
            <person name="Kucharzyk K."/>
            <person name="Murdoch R.W."/>
            <person name="Higgins S."/>
            <person name="Loffler F."/>
        </authorList>
    </citation>
    <scope>NUCLEOTIDE SEQUENCE</scope>
</reference>
<protein>
    <recommendedName>
        <fullName evidence="1">Helicase SWF/SNF/SWI type bacterial domain-containing protein</fullName>
    </recommendedName>
</protein>
<accession>A0A645IEM3</accession>
<comment type="caution">
    <text evidence="2">The sequence shown here is derived from an EMBL/GenBank/DDBJ whole genome shotgun (WGS) entry which is preliminary data.</text>
</comment>
<evidence type="ECO:0000313" key="2">
    <source>
        <dbReference type="EMBL" id="MPN46744.1"/>
    </source>
</evidence>
<sequence>MKRFETPQVRFEKQQLSSLFKELLPLLTQIAEVEVTEEVESEVADIPVEFVFFFRKSKGKIQARIDFIYEDVIYSTDEKHEVQSDSSREILRDLAQEQRVIDLFKMYHYQENETGYERVLPAGEELYAFFRTELAVFSPVR</sequence>